<dbReference type="InterPro" id="IPR036291">
    <property type="entry name" value="NAD(P)-bd_dom_sf"/>
</dbReference>
<dbReference type="PANTHER" id="PTHR43781">
    <property type="entry name" value="SACCHAROPINE DEHYDROGENASE"/>
    <property type="match status" value="1"/>
</dbReference>
<evidence type="ECO:0000313" key="2">
    <source>
        <dbReference type="EMBL" id="CQR73879.1"/>
    </source>
</evidence>
<dbReference type="AlphaFoldDB" id="A0A0U1L3H1"/>
<dbReference type="GO" id="GO:0016853">
    <property type="term" value="F:isomerase activity"/>
    <property type="evidence" value="ECO:0007669"/>
    <property type="project" value="UniProtKB-KW"/>
</dbReference>
<evidence type="ECO:0000313" key="3">
    <source>
        <dbReference type="Proteomes" id="UP000049855"/>
    </source>
</evidence>
<proteinExistence type="predicted"/>
<dbReference type="Pfam" id="PF03435">
    <property type="entry name" value="Sacchrp_dh_NADP"/>
    <property type="match status" value="1"/>
</dbReference>
<dbReference type="SUPFAM" id="SSF51735">
    <property type="entry name" value="NAD(P)-binding Rossmann-fold domains"/>
    <property type="match status" value="1"/>
</dbReference>
<feature type="domain" description="Saccharopine dehydrogenase NADP binding" evidence="1">
    <location>
        <begin position="2"/>
        <end position="101"/>
    </location>
</feature>
<dbReference type="EMBL" id="CTRP01000014">
    <property type="protein sequence ID" value="CQR73879.1"/>
    <property type="molecule type" value="Genomic_DNA"/>
</dbReference>
<keyword evidence="2" id="KW-0413">Isomerase</keyword>
<accession>A0A0U1L3H1</accession>
<keyword evidence="3" id="KW-1185">Reference proteome</keyword>
<organism evidence="2 3">
    <name type="scientific">Sporomusa ovata</name>
    <dbReference type="NCBI Taxonomy" id="2378"/>
    <lineage>
        <taxon>Bacteria</taxon>
        <taxon>Bacillati</taxon>
        <taxon>Bacillota</taxon>
        <taxon>Negativicutes</taxon>
        <taxon>Selenomonadales</taxon>
        <taxon>Sporomusaceae</taxon>
        <taxon>Sporomusa</taxon>
    </lineage>
</organism>
<dbReference type="Proteomes" id="UP000049855">
    <property type="component" value="Unassembled WGS sequence"/>
</dbReference>
<gene>
    <name evidence="2" type="ORF">SpAn4DRAFT_0341</name>
</gene>
<name>A0A0U1L3H1_9FIRM</name>
<protein>
    <submittedName>
        <fullName evidence="2">Putative reductoisomerase in siderophore biosynthesis gene cluster</fullName>
    </submittedName>
</protein>
<reference evidence="3" key="1">
    <citation type="submission" date="2015-03" db="EMBL/GenBank/DDBJ databases">
        <authorList>
            <person name="Nijsse Bart"/>
        </authorList>
    </citation>
    <scope>NUCLEOTIDE SEQUENCE [LARGE SCALE GENOMIC DNA]</scope>
</reference>
<dbReference type="RefSeq" id="WP_021171132.1">
    <property type="nucleotide sequence ID" value="NZ_CTRP01000014.1"/>
</dbReference>
<sequence>MIGIIGGYGDVGLQAARMLKEWGKQPLRLGGRNPETAQANLGDEFPQAEWVKVDIEDERSLESFLNGCKLIVNCAGPSHRTAARVAVMCLSKGCHHVDAGTGKNLEMMRGTPQSTVVLYAAGATPGLSGLLPRWLAKFFDQVDSMICYTGAFDRFTASAAEDYFAGISGNDNKPLAAWKNGACRSSALHRRSKTQLPFFSREVTLYPYFNAEAEFVAASLSLCDGEWYMAIDGTHVPSVLEEVCAQFLTDRQSAVKRLCTASELDLAGRRKYMNFIIQLNGIKNGTEITRTLVLQADSPSVLTGSVAAVAGIAILEGEMPSGVRPLAEIPDPDKVIARLNNTQFINRLIVLERSVDKLLQAVEGEI</sequence>
<dbReference type="PANTHER" id="PTHR43781:SF1">
    <property type="entry name" value="SACCHAROPINE DEHYDROGENASE"/>
    <property type="match status" value="1"/>
</dbReference>
<dbReference type="Gene3D" id="3.40.50.720">
    <property type="entry name" value="NAD(P)-binding Rossmann-like Domain"/>
    <property type="match status" value="1"/>
</dbReference>
<evidence type="ECO:0000259" key="1">
    <source>
        <dbReference type="Pfam" id="PF03435"/>
    </source>
</evidence>
<dbReference type="InterPro" id="IPR005097">
    <property type="entry name" value="Sacchrp_dh_NADP-bd"/>
</dbReference>